<name>A0A0A9H8U7_ARUDO</name>
<dbReference type="AlphaFoldDB" id="A0A0A9H8U7"/>
<protein>
    <submittedName>
        <fullName evidence="1">Uncharacterized protein</fullName>
    </submittedName>
</protein>
<reference evidence="1" key="1">
    <citation type="submission" date="2014-09" db="EMBL/GenBank/DDBJ databases">
        <authorList>
            <person name="Magalhaes I.L.F."/>
            <person name="Oliveira U."/>
            <person name="Santos F.R."/>
            <person name="Vidigal T.H.D.A."/>
            <person name="Brescovit A.D."/>
            <person name="Santos A.J."/>
        </authorList>
    </citation>
    <scope>NUCLEOTIDE SEQUENCE</scope>
    <source>
        <tissue evidence="1">Shoot tissue taken approximately 20 cm above the soil surface</tissue>
    </source>
</reference>
<reference evidence="1" key="2">
    <citation type="journal article" date="2015" name="Data Brief">
        <title>Shoot transcriptome of the giant reed, Arundo donax.</title>
        <authorList>
            <person name="Barrero R.A."/>
            <person name="Guerrero F.D."/>
            <person name="Moolhuijzen P."/>
            <person name="Goolsby J.A."/>
            <person name="Tidwell J."/>
            <person name="Bellgard S.E."/>
            <person name="Bellgard M.I."/>
        </authorList>
    </citation>
    <scope>NUCLEOTIDE SEQUENCE</scope>
    <source>
        <tissue evidence="1">Shoot tissue taken approximately 20 cm above the soil surface</tissue>
    </source>
</reference>
<evidence type="ECO:0000313" key="1">
    <source>
        <dbReference type="EMBL" id="JAE29343.1"/>
    </source>
</evidence>
<sequence length="26" mass="3024">MCSELEIMFGKSISVCNFSHHIFFIC</sequence>
<proteinExistence type="predicted"/>
<organism evidence="1">
    <name type="scientific">Arundo donax</name>
    <name type="common">Giant reed</name>
    <name type="synonym">Donax arundinaceus</name>
    <dbReference type="NCBI Taxonomy" id="35708"/>
    <lineage>
        <taxon>Eukaryota</taxon>
        <taxon>Viridiplantae</taxon>
        <taxon>Streptophyta</taxon>
        <taxon>Embryophyta</taxon>
        <taxon>Tracheophyta</taxon>
        <taxon>Spermatophyta</taxon>
        <taxon>Magnoliopsida</taxon>
        <taxon>Liliopsida</taxon>
        <taxon>Poales</taxon>
        <taxon>Poaceae</taxon>
        <taxon>PACMAD clade</taxon>
        <taxon>Arundinoideae</taxon>
        <taxon>Arundineae</taxon>
        <taxon>Arundo</taxon>
    </lineage>
</organism>
<dbReference type="EMBL" id="GBRH01168553">
    <property type="protein sequence ID" value="JAE29343.1"/>
    <property type="molecule type" value="Transcribed_RNA"/>
</dbReference>
<accession>A0A0A9H8U7</accession>